<keyword evidence="4 12" id="KW-1003">Cell membrane</keyword>
<keyword evidence="5 12" id="KW-0812">Transmembrane</keyword>
<accession>A0A3A4BAT3</accession>
<protein>
    <recommendedName>
        <fullName evidence="12">Magnesium transport protein CorA</fullName>
    </recommendedName>
</protein>
<dbReference type="InterPro" id="IPR004488">
    <property type="entry name" value="Mg/Co-transport_prot_CorA"/>
</dbReference>
<dbReference type="Gene3D" id="3.30.460.20">
    <property type="entry name" value="CorA soluble domain-like"/>
    <property type="match status" value="1"/>
</dbReference>
<evidence type="ECO:0000256" key="11">
    <source>
        <dbReference type="ARBA" id="ARBA00045497"/>
    </source>
</evidence>
<keyword evidence="3 12" id="KW-0813">Transport</keyword>
<organism evidence="13 14">
    <name type="scientific">Bailinhaonella thermotolerans</name>
    <dbReference type="NCBI Taxonomy" id="1070861"/>
    <lineage>
        <taxon>Bacteria</taxon>
        <taxon>Bacillati</taxon>
        <taxon>Actinomycetota</taxon>
        <taxon>Actinomycetes</taxon>
        <taxon>Streptosporangiales</taxon>
        <taxon>Streptosporangiaceae</taxon>
        <taxon>Bailinhaonella</taxon>
    </lineage>
</organism>
<dbReference type="SUPFAM" id="SSF143865">
    <property type="entry name" value="CorA soluble domain-like"/>
    <property type="match status" value="1"/>
</dbReference>
<keyword evidence="14" id="KW-1185">Reference proteome</keyword>
<dbReference type="FunFam" id="1.20.58.340:FF:000004">
    <property type="entry name" value="Magnesium transport protein CorA"/>
    <property type="match status" value="1"/>
</dbReference>
<dbReference type="GO" id="GO:0000287">
    <property type="term" value="F:magnesium ion binding"/>
    <property type="evidence" value="ECO:0007669"/>
    <property type="project" value="TreeGrafter"/>
</dbReference>
<keyword evidence="8 12" id="KW-0406">Ion transport</keyword>
<sequence length="325" mass="36640">MIVDCAIYHGGTRQTVEGDLSDALDRAREHPDGFLWIGLLEPTQDELALIADEFKLHPLAVEDAVHAHQRPKLERYEHTLFVVLKTLRYIEKTSDIEVGEIMVFLGDRFVVTVRHGVGNPLNGVRRRMDKADSELVRFGPSGVMYAVFDEVVDTYDTISLEVEADIIDLENRVFSSERTSDAAAIYALKREVLEFRRAVQPLIPVMREIVSGAVPELAEETLPYFRDVADHVIRVTGTLDSDNELLTSVLNANLAQVSVRMNEDMRKISAAAAIVAVPTMIAGIYGMNFDHMPELRWTFGYPLALVVMGTICYVLYRLFRRSGWL</sequence>
<evidence type="ECO:0000256" key="1">
    <source>
        <dbReference type="ARBA" id="ARBA00004651"/>
    </source>
</evidence>
<evidence type="ECO:0000256" key="7">
    <source>
        <dbReference type="ARBA" id="ARBA00022989"/>
    </source>
</evidence>
<name>A0A3A4BAT3_9ACTN</name>
<comment type="function">
    <text evidence="11">Mediates influx of magnesium ions. Alternates between open and closed states. Activated by low cytoplasmic Mg(2+) levels. Inactive when cytoplasmic Mg(2+) levels are high.</text>
</comment>
<dbReference type="PANTHER" id="PTHR46494">
    <property type="entry name" value="CORA FAMILY METAL ION TRANSPORTER (EUROFUNG)"/>
    <property type="match status" value="1"/>
</dbReference>
<dbReference type="NCBIfam" id="TIGR00383">
    <property type="entry name" value="corA"/>
    <property type="match status" value="1"/>
</dbReference>
<dbReference type="EMBL" id="QZEY01000001">
    <property type="protein sequence ID" value="RJL36039.1"/>
    <property type="molecule type" value="Genomic_DNA"/>
</dbReference>
<evidence type="ECO:0000256" key="2">
    <source>
        <dbReference type="ARBA" id="ARBA00009765"/>
    </source>
</evidence>
<dbReference type="GO" id="GO:0005886">
    <property type="term" value="C:plasma membrane"/>
    <property type="evidence" value="ECO:0007669"/>
    <property type="project" value="UniProtKB-SubCell"/>
</dbReference>
<dbReference type="RefSeq" id="WP_119925013.1">
    <property type="nucleotide sequence ID" value="NZ_QZEY01000001.1"/>
</dbReference>
<evidence type="ECO:0000313" key="14">
    <source>
        <dbReference type="Proteomes" id="UP000265768"/>
    </source>
</evidence>
<dbReference type="SUPFAM" id="SSF144083">
    <property type="entry name" value="Magnesium transport protein CorA, transmembrane region"/>
    <property type="match status" value="1"/>
</dbReference>
<evidence type="ECO:0000256" key="8">
    <source>
        <dbReference type="ARBA" id="ARBA00023065"/>
    </source>
</evidence>
<dbReference type="GO" id="GO:0015095">
    <property type="term" value="F:magnesium ion transmembrane transporter activity"/>
    <property type="evidence" value="ECO:0007669"/>
    <property type="project" value="UniProtKB-UniRule"/>
</dbReference>
<evidence type="ECO:0000313" key="13">
    <source>
        <dbReference type="EMBL" id="RJL36039.1"/>
    </source>
</evidence>
<gene>
    <name evidence="12 13" type="primary">corA</name>
    <name evidence="13" type="ORF">D5H75_04580</name>
</gene>
<evidence type="ECO:0000256" key="12">
    <source>
        <dbReference type="RuleBase" id="RU362010"/>
    </source>
</evidence>
<feature type="transmembrane region" description="Helical" evidence="12">
    <location>
        <begin position="268"/>
        <end position="287"/>
    </location>
</feature>
<dbReference type="GO" id="GO:0050897">
    <property type="term" value="F:cobalt ion binding"/>
    <property type="evidence" value="ECO:0007669"/>
    <property type="project" value="TreeGrafter"/>
</dbReference>
<evidence type="ECO:0000256" key="3">
    <source>
        <dbReference type="ARBA" id="ARBA00022448"/>
    </source>
</evidence>
<dbReference type="GO" id="GO:0015087">
    <property type="term" value="F:cobalt ion transmembrane transporter activity"/>
    <property type="evidence" value="ECO:0007669"/>
    <property type="project" value="UniProtKB-UniRule"/>
</dbReference>
<dbReference type="Gene3D" id="1.20.58.340">
    <property type="entry name" value="Magnesium transport protein CorA, transmembrane region"/>
    <property type="match status" value="2"/>
</dbReference>
<dbReference type="AlphaFoldDB" id="A0A3A4BAT3"/>
<dbReference type="InterPro" id="IPR045863">
    <property type="entry name" value="CorA_TM1_TM2"/>
</dbReference>
<keyword evidence="6 12" id="KW-0460">Magnesium</keyword>
<reference evidence="13 14" key="1">
    <citation type="submission" date="2018-09" db="EMBL/GenBank/DDBJ databases">
        <title>YIM 75507 draft genome.</title>
        <authorList>
            <person name="Tang S."/>
            <person name="Feng Y."/>
        </authorList>
    </citation>
    <scope>NUCLEOTIDE SEQUENCE [LARGE SCALE GENOMIC DNA]</scope>
    <source>
        <strain evidence="13 14">YIM 75507</strain>
    </source>
</reference>
<dbReference type="OrthoDB" id="9803416at2"/>
<keyword evidence="9 12" id="KW-0472">Membrane</keyword>
<keyword evidence="7 12" id="KW-1133">Transmembrane helix</keyword>
<dbReference type="CDD" id="cd12830">
    <property type="entry name" value="MtCorA-like"/>
    <property type="match status" value="1"/>
</dbReference>
<dbReference type="PANTHER" id="PTHR46494:SF1">
    <property type="entry name" value="CORA FAMILY METAL ION TRANSPORTER (EUROFUNG)"/>
    <property type="match status" value="1"/>
</dbReference>
<dbReference type="InterPro" id="IPR045861">
    <property type="entry name" value="CorA_cytoplasmic_dom"/>
</dbReference>
<proteinExistence type="inferred from homology"/>
<evidence type="ECO:0000256" key="5">
    <source>
        <dbReference type="ARBA" id="ARBA00022692"/>
    </source>
</evidence>
<feature type="transmembrane region" description="Helical" evidence="12">
    <location>
        <begin position="299"/>
        <end position="319"/>
    </location>
</feature>
<dbReference type="Proteomes" id="UP000265768">
    <property type="component" value="Unassembled WGS sequence"/>
</dbReference>
<dbReference type="InterPro" id="IPR002523">
    <property type="entry name" value="MgTranspt_CorA/ZnTranspt_ZntB"/>
</dbReference>
<comment type="caution">
    <text evidence="13">The sequence shown here is derived from an EMBL/GenBank/DDBJ whole genome shotgun (WGS) entry which is preliminary data.</text>
</comment>
<evidence type="ECO:0000256" key="6">
    <source>
        <dbReference type="ARBA" id="ARBA00022842"/>
    </source>
</evidence>
<comment type="catalytic activity">
    <reaction evidence="10">
        <text>Mg(2+)(in) = Mg(2+)(out)</text>
        <dbReference type="Rhea" id="RHEA:29827"/>
        <dbReference type="ChEBI" id="CHEBI:18420"/>
    </reaction>
</comment>
<evidence type="ECO:0000256" key="10">
    <source>
        <dbReference type="ARBA" id="ARBA00034269"/>
    </source>
</evidence>
<evidence type="ECO:0000256" key="9">
    <source>
        <dbReference type="ARBA" id="ARBA00023136"/>
    </source>
</evidence>
<dbReference type="Pfam" id="PF01544">
    <property type="entry name" value="CorA"/>
    <property type="match status" value="1"/>
</dbReference>
<evidence type="ECO:0000256" key="4">
    <source>
        <dbReference type="ARBA" id="ARBA00022475"/>
    </source>
</evidence>
<comment type="similarity">
    <text evidence="2 12">Belongs to the CorA metal ion transporter (MIT) (TC 1.A.35) family.</text>
</comment>
<comment type="subcellular location">
    <subcellularLocation>
        <location evidence="1">Cell membrane</location>
        <topology evidence="1">Multi-pass membrane protein</topology>
    </subcellularLocation>
    <subcellularLocation>
        <location evidence="12">Membrane</location>
        <topology evidence="12">Multi-pass membrane protein</topology>
    </subcellularLocation>
</comment>